<evidence type="ECO:0000313" key="7">
    <source>
        <dbReference type="EMBL" id="SDW83328.1"/>
    </source>
</evidence>
<dbReference type="Proteomes" id="UP000199675">
    <property type="component" value="Unassembled WGS sequence"/>
</dbReference>
<dbReference type="STRING" id="488533.SAMN04487960_104259"/>
<dbReference type="RefSeq" id="WP_091812497.1">
    <property type="nucleotide sequence ID" value="NZ_FNNE01000004.1"/>
</dbReference>
<evidence type="ECO:0000313" key="8">
    <source>
        <dbReference type="Proteomes" id="UP000199675"/>
    </source>
</evidence>
<feature type="binding site" evidence="5">
    <location>
        <position position="232"/>
    </location>
    <ligand>
        <name>adenosylcob(III)alamin</name>
        <dbReference type="ChEBI" id="CHEBI:18408"/>
    </ligand>
</feature>
<keyword evidence="4 5" id="KW-1283">Bacterial microcompartment</keyword>
<keyword evidence="2 5" id="KW-0456">Lyase</keyword>
<comment type="cofactor">
    <cofactor evidence="5">
        <name>adenosylcob(III)alamin</name>
        <dbReference type="ChEBI" id="CHEBI:18408"/>
    </cofactor>
    <text evidence="5">Binds between the large and small subunits.</text>
</comment>
<evidence type="ECO:0000256" key="1">
    <source>
        <dbReference type="ARBA" id="ARBA00022628"/>
    </source>
</evidence>
<evidence type="ECO:0000256" key="4">
    <source>
        <dbReference type="ARBA" id="ARBA00024446"/>
    </source>
</evidence>
<comment type="subunit">
    <text evidence="5">The basic unit is a heterodimer which dimerizes to form tetramers. The heterotetramers trimerize; 6 large subunits form a core ring with 6 small subunits projecting outwards.</text>
</comment>
<dbReference type="GO" id="GO:0031471">
    <property type="term" value="C:ethanolamine degradation polyhedral organelle"/>
    <property type="evidence" value="ECO:0007669"/>
    <property type="project" value="UniProtKB-UniRule"/>
</dbReference>
<sequence>MTDRAKSSDPRQPASGDRGGVTDNPWNRLRAFTDARIGLGRAGVSLPTHELLAFQLAHAQAQDAVHLPLDTDALAQGISAATVLPFADPLVLHSRAGDRQVYLQRPDLGRRLDDPSRALLSQQNESAAEPFDLAVVVVDGLSSRAIQDNTVAFLSALIPQLQEDGEQPWRLAPLTLVRQGRVAVGDEVGELLNASAVLVLVGERPGLSSPDSLGLYLTWAPKAGLTDAFRNCISNVRPAGLTPTDAARRMLYLLRESRRQKLSGVRLKDRTEDNVIEHQQETTNFLLN</sequence>
<dbReference type="Gene3D" id="3.40.50.11240">
    <property type="entry name" value="Ethanolamine ammonia-lyase light chain (EutC)"/>
    <property type="match status" value="1"/>
</dbReference>
<comment type="pathway">
    <text evidence="5">Amine and polyamine degradation; ethanolamine degradation.</text>
</comment>
<dbReference type="Pfam" id="PF05985">
    <property type="entry name" value="EutC"/>
    <property type="match status" value="1"/>
</dbReference>
<dbReference type="GO" id="GO:0008851">
    <property type="term" value="F:ethanolamine ammonia-lyase activity"/>
    <property type="evidence" value="ECO:0007669"/>
    <property type="project" value="UniProtKB-UniRule"/>
</dbReference>
<organism evidence="7 8">
    <name type="scientific">Marinobacter mobilis</name>
    <dbReference type="NCBI Taxonomy" id="488533"/>
    <lineage>
        <taxon>Bacteria</taxon>
        <taxon>Pseudomonadati</taxon>
        <taxon>Pseudomonadota</taxon>
        <taxon>Gammaproteobacteria</taxon>
        <taxon>Pseudomonadales</taxon>
        <taxon>Marinobacteraceae</taxon>
        <taxon>Marinobacter</taxon>
    </lineage>
</organism>
<dbReference type="UniPathway" id="UPA00560"/>
<reference evidence="7 8" key="1">
    <citation type="submission" date="2016-10" db="EMBL/GenBank/DDBJ databases">
        <authorList>
            <person name="de Groot N.N."/>
        </authorList>
    </citation>
    <scope>NUCLEOTIDE SEQUENCE [LARGE SCALE GENOMIC DNA]</scope>
    <source>
        <strain evidence="7 8">CGMCC 1.7059</strain>
    </source>
</reference>
<feature type="region of interest" description="Disordered" evidence="6">
    <location>
        <begin position="1"/>
        <end position="25"/>
    </location>
</feature>
<evidence type="ECO:0000256" key="6">
    <source>
        <dbReference type="SAM" id="MobiDB-lite"/>
    </source>
</evidence>
<dbReference type="HAMAP" id="MF_00601">
    <property type="entry name" value="EutC"/>
    <property type="match status" value="1"/>
</dbReference>
<gene>
    <name evidence="5" type="primary">eutC</name>
    <name evidence="7" type="ORF">SAMN04487960_104259</name>
</gene>
<feature type="binding site" evidence="5">
    <location>
        <position position="182"/>
    </location>
    <ligand>
        <name>adenosylcob(III)alamin</name>
        <dbReference type="ChEBI" id="CHEBI:18408"/>
    </ligand>
</feature>
<proteinExistence type="inferred from homology"/>
<dbReference type="PANTHER" id="PTHR39330">
    <property type="entry name" value="ETHANOLAMINE AMMONIA-LYASE LIGHT CHAIN"/>
    <property type="match status" value="1"/>
</dbReference>
<dbReference type="EC" id="4.3.1.7" evidence="5"/>
<keyword evidence="1 5" id="KW-0846">Cobalamin</keyword>
<accession>A0A1H2WS45</accession>
<dbReference type="PIRSF" id="PIRSF018982">
    <property type="entry name" value="EutC"/>
    <property type="match status" value="1"/>
</dbReference>
<dbReference type="GO" id="GO:0031419">
    <property type="term" value="F:cobalamin binding"/>
    <property type="evidence" value="ECO:0007669"/>
    <property type="project" value="UniProtKB-UniRule"/>
</dbReference>
<protein>
    <recommendedName>
        <fullName evidence="5">Ethanolamine ammonia-lyase small subunit</fullName>
        <shortName evidence="5">EAL small subunit</shortName>
        <ecNumber evidence="5">4.3.1.7</ecNumber>
    </recommendedName>
</protein>
<evidence type="ECO:0000256" key="3">
    <source>
        <dbReference type="ARBA" id="ARBA00023285"/>
    </source>
</evidence>
<comment type="catalytic activity">
    <reaction evidence="5">
        <text>ethanolamine = acetaldehyde + NH4(+)</text>
        <dbReference type="Rhea" id="RHEA:15313"/>
        <dbReference type="ChEBI" id="CHEBI:15343"/>
        <dbReference type="ChEBI" id="CHEBI:28938"/>
        <dbReference type="ChEBI" id="CHEBI:57603"/>
        <dbReference type="EC" id="4.3.1.7"/>
    </reaction>
</comment>
<evidence type="ECO:0000256" key="5">
    <source>
        <dbReference type="HAMAP-Rule" id="MF_00601"/>
    </source>
</evidence>
<dbReference type="AlphaFoldDB" id="A0A1H2WS45"/>
<dbReference type="NCBIfam" id="NF003971">
    <property type="entry name" value="PRK05465.1"/>
    <property type="match status" value="1"/>
</dbReference>
<feature type="binding site" evidence="5">
    <location>
        <position position="203"/>
    </location>
    <ligand>
        <name>adenosylcob(III)alamin</name>
        <dbReference type="ChEBI" id="CHEBI:18408"/>
    </ligand>
</feature>
<keyword evidence="8" id="KW-1185">Reference proteome</keyword>
<evidence type="ECO:0000256" key="2">
    <source>
        <dbReference type="ARBA" id="ARBA00023239"/>
    </source>
</evidence>
<dbReference type="PANTHER" id="PTHR39330:SF1">
    <property type="entry name" value="ETHANOLAMINE AMMONIA-LYASE SMALL SUBUNIT"/>
    <property type="match status" value="1"/>
</dbReference>
<comment type="subcellular location">
    <subcellularLocation>
        <location evidence="5">Bacterial microcompartment</location>
    </subcellularLocation>
</comment>
<comment type="similarity">
    <text evidence="5">Belongs to the EutC family.</text>
</comment>
<dbReference type="InterPro" id="IPR042255">
    <property type="entry name" value="EutC_N"/>
</dbReference>
<dbReference type="Gene3D" id="1.10.30.40">
    <property type="entry name" value="Ethanolamine ammonia-lyase light chain (EutC), N-terminal domain"/>
    <property type="match status" value="1"/>
</dbReference>
<dbReference type="GO" id="GO:0006520">
    <property type="term" value="P:amino acid metabolic process"/>
    <property type="evidence" value="ECO:0007669"/>
    <property type="project" value="InterPro"/>
</dbReference>
<dbReference type="GO" id="GO:0046336">
    <property type="term" value="P:ethanolamine catabolic process"/>
    <property type="evidence" value="ECO:0007669"/>
    <property type="project" value="UniProtKB-UniRule"/>
</dbReference>
<dbReference type="OrthoDB" id="114248at2"/>
<keyword evidence="3 5" id="KW-0170">Cobalt</keyword>
<name>A0A1H2WS45_9GAMM</name>
<dbReference type="EMBL" id="FNNE01000004">
    <property type="protein sequence ID" value="SDW83328.1"/>
    <property type="molecule type" value="Genomic_DNA"/>
</dbReference>
<comment type="function">
    <text evidence="5">Catalyzes the deamination of various vicinal amino-alcohols to oxo compounds. Allows this organism to utilize ethanolamine as the sole source of nitrogen and carbon in the presence of external vitamin B12.</text>
</comment>
<dbReference type="InterPro" id="IPR009246">
    <property type="entry name" value="EutC"/>
</dbReference>
<dbReference type="InterPro" id="IPR042251">
    <property type="entry name" value="EutC_C"/>
</dbReference>
<dbReference type="GO" id="GO:0009350">
    <property type="term" value="C:ethanolamine ammonia-lyase complex"/>
    <property type="evidence" value="ECO:0007669"/>
    <property type="project" value="UniProtKB-UniRule"/>
</dbReference>